<name>A0AA91Z2L5_NIACI</name>
<comment type="caution">
    <text evidence="1">The sequence shown here is derived from an EMBL/GenBank/DDBJ whole genome shotgun (WGS) entry which is preliminary data.</text>
</comment>
<dbReference type="RefSeq" id="WP_095328600.1">
    <property type="nucleotide sequence ID" value="NZ_NPBQ01000013.1"/>
</dbReference>
<organism evidence="1 2">
    <name type="scientific">Niallia circulans</name>
    <name type="common">Bacillus circulans</name>
    <dbReference type="NCBI Taxonomy" id="1397"/>
    <lineage>
        <taxon>Bacteria</taxon>
        <taxon>Bacillati</taxon>
        <taxon>Bacillota</taxon>
        <taxon>Bacilli</taxon>
        <taxon>Bacillales</taxon>
        <taxon>Bacillaceae</taxon>
        <taxon>Niallia</taxon>
    </lineage>
</organism>
<gene>
    <name evidence="1" type="ORF">CHH57_01745</name>
</gene>
<evidence type="ECO:0000313" key="1">
    <source>
        <dbReference type="EMBL" id="PAD85058.1"/>
    </source>
</evidence>
<reference evidence="1 2" key="1">
    <citation type="submission" date="2017-07" db="EMBL/GenBank/DDBJ databases">
        <title>Isolation and whole genome analysis of endospore-forming bacteria from heroin.</title>
        <authorList>
            <person name="Kalinowski J."/>
            <person name="Ahrens B."/>
            <person name="Al-Dilaimi A."/>
            <person name="Winkler A."/>
            <person name="Wibberg D."/>
            <person name="Schleenbecker U."/>
            <person name="Ruckert C."/>
            <person name="Wolfel R."/>
            <person name="Grass G."/>
        </authorList>
    </citation>
    <scope>NUCLEOTIDE SEQUENCE [LARGE SCALE GENOMIC DNA]</scope>
    <source>
        <strain evidence="1 2">7521-2</strain>
    </source>
</reference>
<protein>
    <submittedName>
        <fullName evidence="1">Uncharacterized protein</fullName>
    </submittedName>
</protein>
<dbReference type="EMBL" id="NPBQ01000013">
    <property type="protein sequence ID" value="PAD85058.1"/>
    <property type="molecule type" value="Genomic_DNA"/>
</dbReference>
<evidence type="ECO:0000313" key="2">
    <source>
        <dbReference type="Proteomes" id="UP000216961"/>
    </source>
</evidence>
<dbReference type="Proteomes" id="UP000216961">
    <property type="component" value="Unassembled WGS sequence"/>
</dbReference>
<dbReference type="AlphaFoldDB" id="A0AA91Z2L5"/>
<proteinExistence type="predicted"/>
<accession>A0AA91Z2L5</accession>
<sequence length="70" mass="8271">MNNDKIKQWIHNNLVMQEEAMQITKQSKPGFNQSVAAGSIKPFVEYGTNRKIRLYLKSDLEEYARTKRQR</sequence>